<accession>A0A1H1FW53</accession>
<name>A0A1H1FW53_9MICC</name>
<keyword evidence="1" id="KW-0472">Membrane</keyword>
<evidence type="ECO:0000313" key="3">
    <source>
        <dbReference type="Proteomes" id="UP000181917"/>
    </source>
</evidence>
<organism evidence="2 3">
    <name type="scientific">Crystallibacter crystallopoietes</name>
    <dbReference type="NCBI Taxonomy" id="37928"/>
    <lineage>
        <taxon>Bacteria</taxon>
        <taxon>Bacillati</taxon>
        <taxon>Actinomycetota</taxon>
        <taxon>Actinomycetes</taxon>
        <taxon>Micrococcales</taxon>
        <taxon>Micrococcaceae</taxon>
        <taxon>Crystallibacter</taxon>
    </lineage>
</organism>
<feature type="transmembrane region" description="Helical" evidence="1">
    <location>
        <begin position="154"/>
        <end position="172"/>
    </location>
</feature>
<evidence type="ECO:0000256" key="1">
    <source>
        <dbReference type="SAM" id="Phobius"/>
    </source>
</evidence>
<dbReference type="AlphaFoldDB" id="A0A1H1FW53"/>
<dbReference type="STRING" id="37928.SAMN04489742_3687"/>
<dbReference type="EMBL" id="FNKH01000002">
    <property type="protein sequence ID" value="SDR05145.1"/>
    <property type="molecule type" value="Genomic_DNA"/>
</dbReference>
<proteinExistence type="predicted"/>
<keyword evidence="1" id="KW-1133">Transmembrane helix</keyword>
<evidence type="ECO:0000313" key="2">
    <source>
        <dbReference type="EMBL" id="SDR05145.1"/>
    </source>
</evidence>
<keyword evidence="1" id="KW-0812">Transmembrane</keyword>
<sequence length="212" mass="22502">MPVSTIVVALNAQLLRPDQARCRRGAISRSRGAEHRPCRIRQGLYSFGTLDMGPIRIDWKAGLMNHRIMSGLSLPIRHSLTLLLGLAAVITGILGMHILNISHGPGSGSLDVTVTTAAAHTASHSSDAEAAVSSHATPPDSAGCTGPCGGEHDLMAAACVLMMVVASFALFFKPNRLRTESRHGLRAPPHPVPWSTSMLRPPSLVQLSISRT</sequence>
<dbReference type="Proteomes" id="UP000181917">
    <property type="component" value="Unassembled WGS sequence"/>
</dbReference>
<keyword evidence="3" id="KW-1185">Reference proteome</keyword>
<gene>
    <name evidence="2" type="ORF">SAMN04489742_3687</name>
</gene>
<protein>
    <submittedName>
        <fullName evidence="2">Uncharacterized protein</fullName>
    </submittedName>
</protein>
<dbReference type="Pfam" id="PF19650">
    <property type="entry name" value="DUF6153"/>
    <property type="match status" value="1"/>
</dbReference>
<dbReference type="InterPro" id="IPR046151">
    <property type="entry name" value="DUF6153"/>
</dbReference>
<reference evidence="2 3" key="1">
    <citation type="submission" date="2016-10" db="EMBL/GenBank/DDBJ databases">
        <authorList>
            <person name="de Groot N.N."/>
        </authorList>
    </citation>
    <scope>NUCLEOTIDE SEQUENCE [LARGE SCALE GENOMIC DNA]</scope>
    <source>
        <strain evidence="2 3">DSM 20117</strain>
    </source>
</reference>
<feature type="transmembrane region" description="Helical" evidence="1">
    <location>
        <begin position="79"/>
        <end position="99"/>
    </location>
</feature>